<protein>
    <submittedName>
        <fullName evidence="1">Uncharacterized protein</fullName>
    </submittedName>
</protein>
<accession>A0A7C9AER1</accession>
<reference evidence="1" key="2">
    <citation type="submission" date="2020-07" db="EMBL/GenBank/DDBJ databases">
        <authorList>
            <person name="Vera ALvarez R."/>
            <person name="Arias-Moreno D.M."/>
            <person name="Jimenez-Jacinto V."/>
            <person name="Jimenez-Bremont J.F."/>
            <person name="Swaminathan K."/>
            <person name="Moose S.P."/>
            <person name="Guerrero-Gonzalez M.L."/>
            <person name="Marino-Ramirez L."/>
            <person name="Landsman D."/>
            <person name="Rodriguez-Kessler M."/>
            <person name="Delgado-Sanchez P."/>
        </authorList>
    </citation>
    <scope>NUCLEOTIDE SEQUENCE</scope>
    <source>
        <tissue evidence="1">Cladode</tissue>
    </source>
</reference>
<reference evidence="1" key="1">
    <citation type="journal article" date="2013" name="J. Plant Res.">
        <title>Effect of fungi and light on seed germination of three Opuntia species from semiarid lands of central Mexico.</title>
        <authorList>
            <person name="Delgado-Sanchez P."/>
            <person name="Jimenez-Bremont J.F."/>
            <person name="Guerrero-Gonzalez Mde L."/>
            <person name="Flores J."/>
        </authorList>
    </citation>
    <scope>NUCLEOTIDE SEQUENCE</scope>
    <source>
        <tissue evidence="1">Cladode</tissue>
    </source>
</reference>
<dbReference type="EMBL" id="GISG01221958">
    <property type="protein sequence ID" value="MBA4663853.1"/>
    <property type="molecule type" value="Transcribed_RNA"/>
</dbReference>
<name>A0A7C9AER1_OPUST</name>
<organism evidence="1">
    <name type="scientific">Opuntia streptacantha</name>
    <name type="common">Prickly pear cactus</name>
    <name type="synonym">Opuntia cardona</name>
    <dbReference type="NCBI Taxonomy" id="393608"/>
    <lineage>
        <taxon>Eukaryota</taxon>
        <taxon>Viridiplantae</taxon>
        <taxon>Streptophyta</taxon>
        <taxon>Embryophyta</taxon>
        <taxon>Tracheophyta</taxon>
        <taxon>Spermatophyta</taxon>
        <taxon>Magnoliopsida</taxon>
        <taxon>eudicotyledons</taxon>
        <taxon>Gunneridae</taxon>
        <taxon>Pentapetalae</taxon>
        <taxon>Caryophyllales</taxon>
        <taxon>Cactineae</taxon>
        <taxon>Cactaceae</taxon>
        <taxon>Opuntioideae</taxon>
        <taxon>Opuntia</taxon>
    </lineage>
</organism>
<dbReference type="EMBL" id="GISG01221960">
    <property type="protein sequence ID" value="MBA4663855.1"/>
    <property type="molecule type" value="Transcribed_RNA"/>
</dbReference>
<evidence type="ECO:0000313" key="1">
    <source>
        <dbReference type="EMBL" id="MBA4663855.1"/>
    </source>
</evidence>
<dbReference type="AlphaFoldDB" id="A0A7C9AER1"/>
<proteinExistence type="predicted"/>
<sequence>MPPIFRMGREDTKVMTAIRSLGKTNCPFGLFMSEQTLASKRFGATPALHVSPVSSTTFLLSSSAISSELKSLSLQTSVMSRYASSRLAAMKLGSYLWKTCLVKEL</sequence>